<evidence type="ECO:0000313" key="2">
    <source>
        <dbReference type="Proteomes" id="UP000001075"/>
    </source>
</evidence>
<dbReference type="AlphaFoldDB" id="G3HD17"/>
<dbReference type="EMBL" id="JH000286">
    <property type="protein sequence ID" value="EGW00653.1"/>
    <property type="molecule type" value="Genomic_DNA"/>
</dbReference>
<evidence type="ECO:0000313" key="1">
    <source>
        <dbReference type="EMBL" id="EGW00653.1"/>
    </source>
</evidence>
<reference evidence="2" key="1">
    <citation type="journal article" date="2011" name="Nat. Biotechnol.">
        <title>The genomic sequence of the Chinese hamster ovary (CHO)-K1 cell line.</title>
        <authorList>
            <person name="Xu X."/>
            <person name="Nagarajan H."/>
            <person name="Lewis N.E."/>
            <person name="Pan S."/>
            <person name="Cai Z."/>
            <person name="Liu X."/>
            <person name="Chen W."/>
            <person name="Xie M."/>
            <person name="Wang W."/>
            <person name="Hammond S."/>
            <person name="Andersen M.R."/>
            <person name="Neff N."/>
            <person name="Passarelli B."/>
            <person name="Koh W."/>
            <person name="Fan H.C."/>
            <person name="Wang J."/>
            <person name="Gui Y."/>
            <person name="Lee K.H."/>
            <person name="Betenbaugh M.J."/>
            <person name="Quake S.R."/>
            <person name="Famili I."/>
            <person name="Palsson B.O."/>
            <person name="Wang J."/>
        </authorList>
    </citation>
    <scope>NUCLEOTIDE SEQUENCE [LARGE SCALE GENOMIC DNA]</scope>
    <source>
        <strain evidence="2">CHO K1 cell line</strain>
    </source>
</reference>
<proteinExistence type="predicted"/>
<name>G3HD17_CRIGR</name>
<dbReference type="Proteomes" id="UP000001075">
    <property type="component" value="Unassembled WGS sequence"/>
</dbReference>
<accession>G3HD17</accession>
<sequence length="65" mass="7410">MAKLLRWLQWQIVPFIEQPSVDQCPFPSSPVSKKAHIRSSRGRFVDLAYGQIGDEGVQNILKVWG</sequence>
<dbReference type="InParanoid" id="G3HD17"/>
<organism evidence="1 2">
    <name type="scientific">Cricetulus griseus</name>
    <name type="common">Chinese hamster</name>
    <name type="synonym">Cricetulus barabensis griseus</name>
    <dbReference type="NCBI Taxonomy" id="10029"/>
    <lineage>
        <taxon>Eukaryota</taxon>
        <taxon>Metazoa</taxon>
        <taxon>Chordata</taxon>
        <taxon>Craniata</taxon>
        <taxon>Vertebrata</taxon>
        <taxon>Euteleostomi</taxon>
        <taxon>Mammalia</taxon>
        <taxon>Eutheria</taxon>
        <taxon>Euarchontoglires</taxon>
        <taxon>Glires</taxon>
        <taxon>Rodentia</taxon>
        <taxon>Myomorpha</taxon>
        <taxon>Muroidea</taxon>
        <taxon>Cricetidae</taxon>
        <taxon>Cricetinae</taxon>
        <taxon>Cricetulus</taxon>
    </lineage>
</organism>
<gene>
    <name evidence="1" type="ORF">I79_008390</name>
</gene>
<protein>
    <submittedName>
        <fullName evidence="1">Uncharacterized protein</fullName>
    </submittedName>
</protein>